<dbReference type="GO" id="GO:0004386">
    <property type="term" value="F:helicase activity"/>
    <property type="evidence" value="ECO:0007669"/>
    <property type="project" value="UniProtKB-KW"/>
</dbReference>
<dbReference type="PROSITE" id="PS51736">
    <property type="entry name" value="RECOMBINASES_3"/>
    <property type="match status" value="1"/>
</dbReference>
<sequence length="106" mass="11668">MDTATKTRVSGALPVSVQAPLTYCLYARKSSEAEDRQALSIESQVKEMQALAAREGVTVVDIKREAHSSKEVGQRALYNQMIGEIREGKYNGILTWAPDRLSRNAG</sequence>
<evidence type="ECO:0000313" key="2">
    <source>
        <dbReference type="EMBL" id="KKU75150.1"/>
    </source>
</evidence>
<dbReference type="AlphaFoldDB" id="A0A0G1VYK0"/>
<keyword evidence="2" id="KW-0547">Nucleotide-binding</keyword>
<dbReference type="PANTHER" id="PTHR30461:SF23">
    <property type="entry name" value="DNA RECOMBINASE-RELATED"/>
    <property type="match status" value="1"/>
</dbReference>
<dbReference type="InterPro" id="IPR006119">
    <property type="entry name" value="Resolv_N"/>
</dbReference>
<dbReference type="EMBL" id="LCOJ01000022">
    <property type="protein sequence ID" value="KKU75150.1"/>
    <property type="molecule type" value="Genomic_DNA"/>
</dbReference>
<proteinExistence type="predicted"/>
<dbReference type="Gene3D" id="3.40.50.1390">
    <property type="entry name" value="Resolvase, N-terminal catalytic domain"/>
    <property type="match status" value="1"/>
</dbReference>
<feature type="domain" description="Resolvase/invertase-type recombinase catalytic" evidence="1">
    <location>
        <begin position="22"/>
        <end position="106"/>
    </location>
</feature>
<gene>
    <name evidence="2" type="ORF">UY01_C0022G0010</name>
</gene>
<name>A0A0G1VYK0_9BACT</name>
<dbReference type="InterPro" id="IPR050639">
    <property type="entry name" value="SSR_resolvase"/>
</dbReference>
<organism evidence="2 3">
    <name type="scientific">Candidatus Nomurabacteria bacterium GW2011_GWB1_47_6</name>
    <dbReference type="NCBI Taxonomy" id="1618749"/>
    <lineage>
        <taxon>Bacteria</taxon>
        <taxon>Candidatus Nomuraibacteriota</taxon>
    </lineage>
</organism>
<accession>A0A0G1VYK0</accession>
<dbReference type="CDD" id="cd00338">
    <property type="entry name" value="Ser_Recombinase"/>
    <property type="match status" value="1"/>
</dbReference>
<dbReference type="GO" id="GO:0003677">
    <property type="term" value="F:DNA binding"/>
    <property type="evidence" value="ECO:0007669"/>
    <property type="project" value="InterPro"/>
</dbReference>
<feature type="non-terminal residue" evidence="2">
    <location>
        <position position="106"/>
    </location>
</feature>
<dbReference type="Pfam" id="PF00239">
    <property type="entry name" value="Resolvase"/>
    <property type="match status" value="1"/>
</dbReference>
<evidence type="ECO:0000259" key="1">
    <source>
        <dbReference type="PROSITE" id="PS51736"/>
    </source>
</evidence>
<protein>
    <submittedName>
        <fullName evidence="2">Helicase</fullName>
    </submittedName>
</protein>
<comment type="caution">
    <text evidence="2">The sequence shown here is derived from an EMBL/GenBank/DDBJ whole genome shotgun (WGS) entry which is preliminary data.</text>
</comment>
<evidence type="ECO:0000313" key="3">
    <source>
        <dbReference type="Proteomes" id="UP000034879"/>
    </source>
</evidence>
<keyword evidence="2" id="KW-0378">Hydrolase</keyword>
<dbReference type="Proteomes" id="UP000034879">
    <property type="component" value="Unassembled WGS sequence"/>
</dbReference>
<dbReference type="GO" id="GO:0000150">
    <property type="term" value="F:DNA strand exchange activity"/>
    <property type="evidence" value="ECO:0007669"/>
    <property type="project" value="InterPro"/>
</dbReference>
<dbReference type="InterPro" id="IPR036162">
    <property type="entry name" value="Resolvase-like_N_sf"/>
</dbReference>
<dbReference type="PANTHER" id="PTHR30461">
    <property type="entry name" value="DNA-INVERTASE FROM LAMBDOID PROPHAGE"/>
    <property type="match status" value="1"/>
</dbReference>
<reference evidence="2 3" key="1">
    <citation type="journal article" date="2015" name="Nature">
        <title>rRNA introns, odd ribosomes, and small enigmatic genomes across a large radiation of phyla.</title>
        <authorList>
            <person name="Brown C.T."/>
            <person name="Hug L.A."/>
            <person name="Thomas B.C."/>
            <person name="Sharon I."/>
            <person name="Castelle C.J."/>
            <person name="Singh A."/>
            <person name="Wilkins M.J."/>
            <person name="Williams K.H."/>
            <person name="Banfield J.F."/>
        </authorList>
    </citation>
    <scope>NUCLEOTIDE SEQUENCE [LARGE SCALE GENOMIC DNA]</scope>
</reference>
<keyword evidence="2" id="KW-0347">Helicase</keyword>
<dbReference type="SUPFAM" id="SSF53041">
    <property type="entry name" value="Resolvase-like"/>
    <property type="match status" value="1"/>
</dbReference>
<keyword evidence="2" id="KW-0067">ATP-binding</keyword>